<organism evidence="11 12">
    <name type="scientific">Marinibaculum pumilum</name>
    <dbReference type="NCBI Taxonomy" id="1766165"/>
    <lineage>
        <taxon>Bacteria</taxon>
        <taxon>Pseudomonadati</taxon>
        <taxon>Pseudomonadota</taxon>
        <taxon>Alphaproteobacteria</taxon>
        <taxon>Rhodospirillales</taxon>
        <taxon>Rhodospirillaceae</taxon>
        <taxon>Marinibaculum</taxon>
    </lineage>
</organism>
<dbReference type="InterPro" id="IPR005503">
    <property type="entry name" value="FliL"/>
</dbReference>
<dbReference type="Proteomes" id="UP001595528">
    <property type="component" value="Unassembled WGS sequence"/>
</dbReference>
<comment type="similarity">
    <text evidence="3 10">Belongs to the FliL family.</text>
</comment>
<keyword evidence="7 10" id="KW-0283">Flagellar rotation</keyword>
<dbReference type="EMBL" id="JBHRTR010000031">
    <property type="protein sequence ID" value="MFC3229453.1"/>
    <property type="molecule type" value="Genomic_DNA"/>
</dbReference>
<evidence type="ECO:0000256" key="10">
    <source>
        <dbReference type="RuleBase" id="RU364125"/>
    </source>
</evidence>
<dbReference type="RefSeq" id="WP_379903658.1">
    <property type="nucleotide sequence ID" value="NZ_JBHRTR010000031.1"/>
</dbReference>
<keyword evidence="11" id="KW-0282">Flagellum</keyword>
<dbReference type="PANTHER" id="PTHR35091">
    <property type="entry name" value="FLAGELLAR PROTEIN FLIL"/>
    <property type="match status" value="1"/>
</dbReference>
<dbReference type="Pfam" id="PF03748">
    <property type="entry name" value="FliL"/>
    <property type="match status" value="1"/>
</dbReference>
<keyword evidence="6 10" id="KW-0812">Transmembrane</keyword>
<dbReference type="PANTHER" id="PTHR35091:SF2">
    <property type="entry name" value="FLAGELLAR PROTEIN FLIL"/>
    <property type="match status" value="1"/>
</dbReference>
<comment type="subcellular location">
    <subcellularLocation>
        <location evidence="10">Cell inner membrane</location>
    </subcellularLocation>
    <subcellularLocation>
        <location evidence="2">Cell membrane</location>
        <topology evidence="2">Single-pass membrane protein</topology>
    </subcellularLocation>
</comment>
<proteinExistence type="inferred from homology"/>
<keyword evidence="4" id="KW-1003">Cell membrane</keyword>
<comment type="function">
    <text evidence="1 10">Controls the rotational direction of flagella during chemotaxis.</text>
</comment>
<name>A0ABV7L532_9PROT</name>
<feature type="transmembrane region" description="Helical" evidence="10">
    <location>
        <begin position="24"/>
        <end position="47"/>
    </location>
</feature>
<keyword evidence="11" id="KW-0969">Cilium</keyword>
<protein>
    <recommendedName>
        <fullName evidence="10">Flagellar protein FliL</fullName>
    </recommendedName>
</protein>
<reference evidence="12" key="1">
    <citation type="journal article" date="2019" name="Int. J. Syst. Evol. Microbiol.">
        <title>The Global Catalogue of Microorganisms (GCM) 10K type strain sequencing project: providing services to taxonomists for standard genome sequencing and annotation.</title>
        <authorList>
            <consortium name="The Broad Institute Genomics Platform"/>
            <consortium name="The Broad Institute Genome Sequencing Center for Infectious Disease"/>
            <person name="Wu L."/>
            <person name="Ma J."/>
        </authorList>
    </citation>
    <scope>NUCLEOTIDE SEQUENCE [LARGE SCALE GENOMIC DNA]</scope>
    <source>
        <strain evidence="12">KCTC 42964</strain>
    </source>
</reference>
<accession>A0ABV7L532</accession>
<keyword evidence="5 10" id="KW-0145">Chemotaxis</keyword>
<evidence type="ECO:0000256" key="1">
    <source>
        <dbReference type="ARBA" id="ARBA00002254"/>
    </source>
</evidence>
<evidence type="ECO:0000256" key="4">
    <source>
        <dbReference type="ARBA" id="ARBA00022475"/>
    </source>
</evidence>
<keyword evidence="11" id="KW-0966">Cell projection</keyword>
<keyword evidence="10" id="KW-0997">Cell inner membrane</keyword>
<keyword evidence="8 10" id="KW-1133">Transmembrane helix</keyword>
<evidence type="ECO:0000256" key="9">
    <source>
        <dbReference type="ARBA" id="ARBA00023136"/>
    </source>
</evidence>
<keyword evidence="12" id="KW-1185">Reference proteome</keyword>
<evidence type="ECO:0000256" key="3">
    <source>
        <dbReference type="ARBA" id="ARBA00008281"/>
    </source>
</evidence>
<comment type="caution">
    <text evidence="11">The sequence shown here is derived from an EMBL/GenBank/DDBJ whole genome shotgun (WGS) entry which is preliminary data.</text>
</comment>
<keyword evidence="9 10" id="KW-0472">Membrane</keyword>
<evidence type="ECO:0000256" key="7">
    <source>
        <dbReference type="ARBA" id="ARBA00022779"/>
    </source>
</evidence>
<evidence type="ECO:0000256" key="6">
    <source>
        <dbReference type="ARBA" id="ARBA00022692"/>
    </source>
</evidence>
<evidence type="ECO:0000256" key="5">
    <source>
        <dbReference type="ARBA" id="ARBA00022500"/>
    </source>
</evidence>
<evidence type="ECO:0000313" key="12">
    <source>
        <dbReference type="Proteomes" id="UP001595528"/>
    </source>
</evidence>
<evidence type="ECO:0000256" key="2">
    <source>
        <dbReference type="ARBA" id="ARBA00004162"/>
    </source>
</evidence>
<evidence type="ECO:0000256" key="8">
    <source>
        <dbReference type="ARBA" id="ARBA00022989"/>
    </source>
</evidence>
<sequence>MADVEDDDGTEGGQAKKKWSGKRLVLLVVLPLVLVGGLAGAFVAGLFDGLMGGGKEEEQAAEALPPDDPNRPVVFYDLPEILVNLNAGGRQTSYLKLRVALELDDPTALPNLERLVPRVMDNFQIYLRELRPEDVSGSAGLYRIKEELLYRINTAVRPIKVNDVLFKEMIVQS</sequence>
<gene>
    <name evidence="11" type="ORF">ACFOGJ_19555</name>
</gene>
<evidence type="ECO:0000313" key="11">
    <source>
        <dbReference type="EMBL" id="MFC3229453.1"/>
    </source>
</evidence>